<sequence length="180" mass="18208">MATASDSGKRRMITGLFGDGDSAGRAWQACADRGYQIGDVNIGMSEDTRHRLFADGSEAATVLARKKAEGGELGGPAGGRVEILVTIFAAAGAALALPGLGFVAAGPVAAALAGAGAAGLAAGLIGALGDWGIPQERVRHYEAGIQAGGILMMVEPRSDEDARSIQQDWNAAGGRDVWCS</sequence>
<protein>
    <recommendedName>
        <fullName evidence="4">General stress protein 17M-like domain-containing protein</fullName>
    </recommendedName>
</protein>
<gene>
    <name evidence="2" type="ORF">RAMLITH_15840</name>
</gene>
<reference evidence="2 3" key="1">
    <citation type="journal article" date="2020" name="Nature">
        <title>Bacterial chemolithoautotrophy via manganese oxidation.</title>
        <authorList>
            <person name="Yu H."/>
            <person name="Leadbetter J.R."/>
        </authorList>
    </citation>
    <scope>NUCLEOTIDE SEQUENCE [LARGE SCALE GENOMIC DNA]</scope>
    <source>
        <strain evidence="2 3">RBP-1</strain>
    </source>
</reference>
<evidence type="ECO:0000256" key="1">
    <source>
        <dbReference type="SAM" id="Phobius"/>
    </source>
</evidence>
<keyword evidence="1" id="KW-0472">Membrane</keyword>
<dbReference type="PANTHER" id="PTHR36109:SF2">
    <property type="entry name" value="MEMBRANE PROTEIN"/>
    <property type="match status" value="1"/>
</dbReference>
<dbReference type="Proteomes" id="UP000521868">
    <property type="component" value="Unassembled WGS sequence"/>
</dbReference>
<dbReference type="InterPro" id="IPR052948">
    <property type="entry name" value="Low_temp-induced_all0457"/>
</dbReference>
<dbReference type="PANTHER" id="PTHR36109">
    <property type="entry name" value="MEMBRANE PROTEIN-RELATED"/>
    <property type="match status" value="1"/>
</dbReference>
<evidence type="ECO:0000313" key="2">
    <source>
        <dbReference type="EMBL" id="NKE67297.1"/>
    </source>
</evidence>
<keyword evidence="1" id="KW-0812">Transmembrane</keyword>
<evidence type="ECO:0008006" key="4">
    <source>
        <dbReference type="Google" id="ProtNLM"/>
    </source>
</evidence>
<feature type="transmembrane region" description="Helical" evidence="1">
    <location>
        <begin position="109"/>
        <end position="129"/>
    </location>
</feature>
<keyword evidence="1" id="KW-1133">Transmembrane helix</keyword>
<dbReference type="RefSeq" id="WP_168108419.1">
    <property type="nucleotide sequence ID" value="NZ_VTOX01000005.1"/>
</dbReference>
<dbReference type="EMBL" id="VTOX01000005">
    <property type="protein sequence ID" value="NKE67297.1"/>
    <property type="molecule type" value="Genomic_DNA"/>
</dbReference>
<organism evidence="2 3">
    <name type="scientific">Ramlibacter lithotrophicus</name>
    <dbReference type="NCBI Taxonomy" id="2606681"/>
    <lineage>
        <taxon>Bacteria</taxon>
        <taxon>Pseudomonadati</taxon>
        <taxon>Pseudomonadota</taxon>
        <taxon>Betaproteobacteria</taxon>
        <taxon>Burkholderiales</taxon>
        <taxon>Comamonadaceae</taxon>
        <taxon>Ramlibacter</taxon>
    </lineage>
</organism>
<feature type="transmembrane region" description="Helical" evidence="1">
    <location>
        <begin position="83"/>
        <end position="103"/>
    </location>
</feature>
<accession>A0A7X6DHL1</accession>
<comment type="caution">
    <text evidence="2">The sequence shown here is derived from an EMBL/GenBank/DDBJ whole genome shotgun (WGS) entry which is preliminary data.</text>
</comment>
<name>A0A7X6DHL1_9BURK</name>
<evidence type="ECO:0000313" key="3">
    <source>
        <dbReference type="Proteomes" id="UP000521868"/>
    </source>
</evidence>
<keyword evidence="3" id="KW-1185">Reference proteome</keyword>
<proteinExistence type="predicted"/>
<dbReference type="AlphaFoldDB" id="A0A7X6DHL1"/>